<keyword evidence="1" id="KW-0031">Aminopeptidase</keyword>
<dbReference type="InterPro" id="IPR014553">
    <property type="entry name" value="Aminopept"/>
</dbReference>
<dbReference type="Proteomes" id="UP000542973">
    <property type="component" value="Unassembled WGS sequence"/>
</dbReference>
<proteinExistence type="predicted"/>
<protein>
    <submittedName>
        <fullName evidence="1">Aminopeptidase</fullName>
    </submittedName>
</protein>
<reference evidence="1 2" key="1">
    <citation type="submission" date="2020-05" db="EMBL/GenBank/DDBJ databases">
        <title>MicrobeNet Type strains.</title>
        <authorList>
            <person name="Nicholson A.C."/>
        </authorList>
    </citation>
    <scope>NUCLEOTIDE SEQUENCE [LARGE SCALE GENOMIC DNA]</scope>
    <source>
        <strain evidence="1 2">ATCC 700815</strain>
    </source>
</reference>
<keyword evidence="1" id="KW-0645">Protease</keyword>
<accession>A0A849BH21</accession>
<dbReference type="GO" id="GO:0004177">
    <property type="term" value="F:aminopeptidase activity"/>
    <property type="evidence" value="ECO:0007669"/>
    <property type="project" value="UniProtKB-KW"/>
</dbReference>
<dbReference type="PROSITE" id="PS51257">
    <property type="entry name" value="PROKAR_LIPOPROTEIN"/>
    <property type="match status" value="1"/>
</dbReference>
<comment type="caution">
    <text evidence="1">The sequence shown here is derived from an EMBL/GenBank/DDBJ whole genome shotgun (WGS) entry which is preliminary data.</text>
</comment>
<dbReference type="AlphaFoldDB" id="A0A849BH21"/>
<dbReference type="EMBL" id="JABEMD010000020">
    <property type="protein sequence ID" value="NNH11887.1"/>
    <property type="molecule type" value="Genomic_DNA"/>
</dbReference>
<gene>
    <name evidence="1" type="ORF">HLB16_13480</name>
</gene>
<dbReference type="Pfam" id="PF10023">
    <property type="entry name" value="Aminopep"/>
    <property type="match status" value="1"/>
</dbReference>
<evidence type="ECO:0000313" key="2">
    <source>
        <dbReference type="Proteomes" id="UP000542973"/>
    </source>
</evidence>
<evidence type="ECO:0000313" key="1">
    <source>
        <dbReference type="EMBL" id="NNH11887.1"/>
    </source>
</evidence>
<keyword evidence="1" id="KW-0378">Hydrolase</keyword>
<name>A0A849BH21_9BURK</name>
<dbReference type="RefSeq" id="WP_082371650.1">
    <property type="nucleotide sequence ID" value="NZ_BAAAEB010000027.1"/>
</dbReference>
<sequence>MARRPARVRVAAALAAVALGALLAGCEAVGYYAQSISGHLGVMAQATPLSDAIAYANGSNDKRLADRLALAGRMRDFASRELALPDNGSYRHYANLHRPYVVWSVFATPELSMELHKWCFLVVGCINYRGYYAIEDAHRYAAGLRSQGLETYVAGVPAYSTLGYFDDPLLNTFVYLPEGELARMIFHELAHQVVYVRNDTTFNESFASAVEIAGVERWLAREASADARASYRQYDGRRRQFRAMLLQTRAELDALYRKPIDDEAKRAGKAAIFAALRQRYAALKESWGGYSGYDRWFSQPLTNAHLAAVATYQQWVPAFLALLEQCGGDWKAFYAEAARIGKLKPEQRNARLRALAPNEPTTAAATVNAATGNTAVHNAAVHHAAAGNAAVDSAVAGNAAVDNAATGNAATGNAATAHGAAGNGATIAEPGGS</sequence>
<organism evidence="1 2">
    <name type="scientific">Cupriavidus gilardii</name>
    <dbReference type="NCBI Taxonomy" id="82541"/>
    <lineage>
        <taxon>Bacteria</taxon>
        <taxon>Pseudomonadati</taxon>
        <taxon>Pseudomonadota</taxon>
        <taxon>Betaproteobacteria</taxon>
        <taxon>Burkholderiales</taxon>
        <taxon>Burkholderiaceae</taxon>
        <taxon>Cupriavidus</taxon>
    </lineage>
</organism>